<keyword evidence="1" id="KW-1133">Transmembrane helix</keyword>
<keyword evidence="3" id="KW-1185">Reference proteome</keyword>
<name>A0A9W9YYA1_9CNID</name>
<feature type="transmembrane region" description="Helical" evidence="1">
    <location>
        <begin position="109"/>
        <end position="128"/>
    </location>
</feature>
<gene>
    <name evidence="2" type="ORF">OS493_035497</name>
</gene>
<reference evidence="2" key="1">
    <citation type="submission" date="2023-01" db="EMBL/GenBank/DDBJ databases">
        <title>Genome assembly of the deep-sea coral Lophelia pertusa.</title>
        <authorList>
            <person name="Herrera S."/>
            <person name="Cordes E."/>
        </authorList>
    </citation>
    <scope>NUCLEOTIDE SEQUENCE</scope>
    <source>
        <strain evidence="2">USNM1676648</strain>
        <tissue evidence="2">Polyp</tissue>
    </source>
</reference>
<evidence type="ECO:0008006" key="4">
    <source>
        <dbReference type="Google" id="ProtNLM"/>
    </source>
</evidence>
<dbReference type="Proteomes" id="UP001163046">
    <property type="component" value="Unassembled WGS sequence"/>
</dbReference>
<dbReference type="Gene3D" id="2.10.60.10">
    <property type="entry name" value="CD59"/>
    <property type="match status" value="1"/>
</dbReference>
<evidence type="ECO:0000313" key="2">
    <source>
        <dbReference type="EMBL" id="KAJ7369924.1"/>
    </source>
</evidence>
<sequence>MTDTICTFAAHGLKCFTCISYESLDDCEKDQMVQECPSYYTRCINMTLILPPSTGFETKQFARGCSPVNVCNYAKQGFESCKSFTSLDLQGQNVTCDVSCCTNDLCNESAVPVVSIVMLVACALWALVR</sequence>
<dbReference type="EMBL" id="MU826879">
    <property type="protein sequence ID" value="KAJ7369924.1"/>
    <property type="molecule type" value="Genomic_DNA"/>
</dbReference>
<keyword evidence="1" id="KW-0472">Membrane</keyword>
<keyword evidence="1" id="KW-0812">Transmembrane</keyword>
<dbReference type="SUPFAM" id="SSF57302">
    <property type="entry name" value="Snake toxin-like"/>
    <property type="match status" value="1"/>
</dbReference>
<proteinExistence type="predicted"/>
<protein>
    <recommendedName>
        <fullName evidence="4">UPAR/Ly6 domain-containing protein</fullName>
    </recommendedName>
</protein>
<organism evidence="2 3">
    <name type="scientific">Desmophyllum pertusum</name>
    <dbReference type="NCBI Taxonomy" id="174260"/>
    <lineage>
        <taxon>Eukaryota</taxon>
        <taxon>Metazoa</taxon>
        <taxon>Cnidaria</taxon>
        <taxon>Anthozoa</taxon>
        <taxon>Hexacorallia</taxon>
        <taxon>Scleractinia</taxon>
        <taxon>Caryophylliina</taxon>
        <taxon>Caryophylliidae</taxon>
        <taxon>Desmophyllum</taxon>
    </lineage>
</organism>
<dbReference type="AlphaFoldDB" id="A0A9W9YYA1"/>
<dbReference type="InterPro" id="IPR045860">
    <property type="entry name" value="Snake_toxin-like_sf"/>
</dbReference>
<evidence type="ECO:0000256" key="1">
    <source>
        <dbReference type="SAM" id="Phobius"/>
    </source>
</evidence>
<comment type="caution">
    <text evidence="2">The sequence shown here is derived from an EMBL/GenBank/DDBJ whole genome shotgun (WGS) entry which is preliminary data.</text>
</comment>
<accession>A0A9W9YYA1</accession>
<dbReference type="OrthoDB" id="5961313at2759"/>
<evidence type="ECO:0000313" key="3">
    <source>
        <dbReference type="Proteomes" id="UP001163046"/>
    </source>
</evidence>